<dbReference type="PROSITE" id="PS50088">
    <property type="entry name" value="ANK_REPEAT"/>
    <property type="match status" value="3"/>
</dbReference>
<accession>A0AAV2RB35</accession>
<evidence type="ECO:0000256" key="1">
    <source>
        <dbReference type="PROSITE-ProRule" id="PRU00023"/>
    </source>
</evidence>
<dbReference type="Pfam" id="PF12796">
    <property type="entry name" value="Ank_2"/>
    <property type="match status" value="2"/>
</dbReference>
<dbReference type="Proteomes" id="UP001497623">
    <property type="component" value="Unassembled WGS sequence"/>
</dbReference>
<protein>
    <submittedName>
        <fullName evidence="3">Uncharacterized protein</fullName>
    </submittedName>
</protein>
<dbReference type="Pfam" id="PF00023">
    <property type="entry name" value="Ank"/>
    <property type="match status" value="1"/>
</dbReference>
<dbReference type="Gene3D" id="1.25.40.20">
    <property type="entry name" value="Ankyrin repeat-containing domain"/>
    <property type="match status" value="3"/>
</dbReference>
<proteinExistence type="predicted"/>
<organism evidence="3 4">
    <name type="scientific">Meganyctiphanes norvegica</name>
    <name type="common">Northern krill</name>
    <name type="synonym">Thysanopoda norvegica</name>
    <dbReference type="NCBI Taxonomy" id="48144"/>
    <lineage>
        <taxon>Eukaryota</taxon>
        <taxon>Metazoa</taxon>
        <taxon>Ecdysozoa</taxon>
        <taxon>Arthropoda</taxon>
        <taxon>Crustacea</taxon>
        <taxon>Multicrustacea</taxon>
        <taxon>Malacostraca</taxon>
        <taxon>Eumalacostraca</taxon>
        <taxon>Eucarida</taxon>
        <taxon>Euphausiacea</taxon>
        <taxon>Euphausiidae</taxon>
        <taxon>Meganyctiphanes</taxon>
    </lineage>
</organism>
<dbReference type="PANTHER" id="PTHR44207">
    <property type="entry name" value="SURFACE ANTIGEN BSPA-LIKE-RELATED"/>
    <property type="match status" value="1"/>
</dbReference>
<evidence type="ECO:0000313" key="3">
    <source>
        <dbReference type="EMBL" id="CAL4118370.1"/>
    </source>
</evidence>
<dbReference type="PANTHER" id="PTHR44207:SF2">
    <property type="entry name" value="REPEAT PROTEIN, PUTATIVE-RELATED"/>
    <property type="match status" value="1"/>
</dbReference>
<feature type="repeat" description="ANK" evidence="1">
    <location>
        <begin position="298"/>
        <end position="330"/>
    </location>
</feature>
<dbReference type="PROSITE" id="PS50297">
    <property type="entry name" value="ANK_REP_REGION"/>
    <property type="match status" value="3"/>
</dbReference>
<name>A0AAV2RB35_MEGNR</name>
<evidence type="ECO:0000256" key="2">
    <source>
        <dbReference type="SAM" id="MobiDB-lite"/>
    </source>
</evidence>
<gene>
    <name evidence="3" type="ORF">MNOR_LOCUS21433</name>
</gene>
<comment type="caution">
    <text evidence="3">The sequence shown here is derived from an EMBL/GenBank/DDBJ whole genome shotgun (WGS) entry which is preliminary data.</text>
</comment>
<keyword evidence="1" id="KW-0040">ANK repeat</keyword>
<dbReference type="SMART" id="SM00248">
    <property type="entry name" value="ANK"/>
    <property type="match status" value="7"/>
</dbReference>
<dbReference type="SUPFAM" id="SSF48403">
    <property type="entry name" value="Ankyrin repeat"/>
    <property type="match status" value="1"/>
</dbReference>
<feature type="region of interest" description="Disordered" evidence="2">
    <location>
        <begin position="27"/>
        <end position="68"/>
    </location>
</feature>
<feature type="non-terminal residue" evidence="3">
    <location>
        <position position="498"/>
    </location>
</feature>
<dbReference type="InterPro" id="IPR002110">
    <property type="entry name" value="Ankyrin_rpt"/>
</dbReference>
<dbReference type="InterPro" id="IPR036770">
    <property type="entry name" value="Ankyrin_rpt-contain_sf"/>
</dbReference>
<dbReference type="AlphaFoldDB" id="A0AAV2RB35"/>
<sequence>MEEMHVDDEHLLFSNLTQGILETKKDYQENKYNYSPDPPPIPSRESKPRKDYQEKKYNYSPDPPPIPPKKTNYVSLDWAHSMMRQGCSTGMLKMDISMKDGGAGPSTEQTSGMECRIEKLSIGDPSVMEGGIAGSSTEVDAVIECRILGSSTDVDEVLKCGAAVFSTYTEKAILIEDGGIESSTEESTTVADAVDGYDLASAVMERDITVVTMALQAGADASIVMPRYNNYWNVNLICVAAINGQVDIIEPLKAGGASLKHRTRCDHSALDIAACHGHPQVICKLVELGIDVDASSTTGWTALHWAVFDGQLQCVKQLLELNASIDARTQGQRWTPLMWAAQREQMECIEAMVSKGVDVSATDMNGHNAIDLAWLNGKRKVVDWLQMKTNCRSLIKNLTSAVAMGVQDGVTAALTAGVDASVVLPEYRGSCDMNIISIAAMEGQAEVIDILQRAGARIDHRNANGESALHIAAKCGRSQVITKLLAQGLDVEAVSAYG</sequence>
<feature type="repeat" description="ANK" evidence="1">
    <location>
        <begin position="464"/>
        <end position="496"/>
    </location>
</feature>
<evidence type="ECO:0000313" key="4">
    <source>
        <dbReference type="Proteomes" id="UP001497623"/>
    </source>
</evidence>
<feature type="repeat" description="ANK" evidence="1">
    <location>
        <begin position="332"/>
        <end position="364"/>
    </location>
</feature>
<keyword evidence="4" id="KW-1185">Reference proteome</keyword>
<feature type="compositionally biased region" description="Basic and acidic residues" evidence="2">
    <location>
        <begin position="44"/>
        <end position="57"/>
    </location>
</feature>
<reference evidence="3 4" key="1">
    <citation type="submission" date="2024-05" db="EMBL/GenBank/DDBJ databases">
        <authorList>
            <person name="Wallberg A."/>
        </authorList>
    </citation>
    <scope>NUCLEOTIDE SEQUENCE [LARGE SCALE GENOMIC DNA]</scope>
</reference>
<dbReference type="EMBL" id="CAXKWB010017242">
    <property type="protein sequence ID" value="CAL4118370.1"/>
    <property type="molecule type" value="Genomic_DNA"/>
</dbReference>